<keyword evidence="8" id="KW-0694">RNA-binding</keyword>
<dbReference type="GO" id="GO:0000049">
    <property type="term" value="F:tRNA binding"/>
    <property type="evidence" value="ECO:0007669"/>
    <property type="project" value="TreeGrafter"/>
</dbReference>
<dbReference type="GO" id="GO:0016779">
    <property type="term" value="F:nucleotidyltransferase activity"/>
    <property type="evidence" value="ECO:0007669"/>
    <property type="project" value="UniProtKB-KW"/>
</dbReference>
<evidence type="ECO:0000259" key="11">
    <source>
        <dbReference type="Pfam" id="PF12627"/>
    </source>
</evidence>
<dbReference type="CDD" id="cd05398">
    <property type="entry name" value="NT_ClassII-CCAase"/>
    <property type="match status" value="1"/>
</dbReference>
<dbReference type="Proteomes" id="UP000515317">
    <property type="component" value="Chromosome"/>
</dbReference>
<dbReference type="SUPFAM" id="SSF81891">
    <property type="entry name" value="Poly A polymerase C-terminal region-like"/>
    <property type="match status" value="1"/>
</dbReference>
<evidence type="ECO:0000256" key="6">
    <source>
        <dbReference type="ARBA" id="ARBA00022741"/>
    </source>
</evidence>
<dbReference type="EMBL" id="AP023361">
    <property type="protein sequence ID" value="BCJ90096.1"/>
    <property type="molecule type" value="Genomic_DNA"/>
</dbReference>
<evidence type="ECO:0000313" key="12">
    <source>
        <dbReference type="EMBL" id="BCJ90096.1"/>
    </source>
</evidence>
<keyword evidence="3" id="KW-0819">tRNA processing</keyword>
<feature type="domain" description="tRNA nucleotidyltransferase/poly(A) polymerase RNA and SrmB- binding" evidence="11">
    <location>
        <begin position="186"/>
        <end position="234"/>
    </location>
</feature>
<dbReference type="InterPro" id="IPR043519">
    <property type="entry name" value="NT_sf"/>
</dbReference>
<keyword evidence="7" id="KW-0460">Magnesium</keyword>
<dbReference type="Gene3D" id="1.10.3090.10">
    <property type="entry name" value="cca-adding enzyme, domain 2"/>
    <property type="match status" value="1"/>
</dbReference>
<dbReference type="GO" id="GO:0046872">
    <property type="term" value="F:metal ion binding"/>
    <property type="evidence" value="ECO:0007669"/>
    <property type="project" value="UniProtKB-KW"/>
</dbReference>
<accession>A0A6S6QLB3</accession>
<dbReference type="PANTHER" id="PTHR46173">
    <property type="entry name" value="CCA TRNA NUCLEOTIDYLTRANSFERASE 1, MITOCHONDRIAL"/>
    <property type="match status" value="1"/>
</dbReference>
<keyword evidence="6" id="KW-0547">Nucleotide-binding</keyword>
<keyword evidence="13" id="KW-1185">Reference proteome</keyword>
<keyword evidence="4" id="KW-0548">Nucleotidyltransferase</keyword>
<comment type="similarity">
    <text evidence="8">Belongs to the tRNA nucleotidyltransferase/poly(A) polymerase family.</text>
</comment>
<feature type="domain" description="Poly A polymerase head" evidence="10">
    <location>
        <begin position="29"/>
        <end position="150"/>
    </location>
</feature>
<dbReference type="Pfam" id="PF12627">
    <property type="entry name" value="PolyA_pol_RNAbd"/>
    <property type="match status" value="1"/>
</dbReference>
<name>A0A6S6QLB3_9HYPH</name>
<keyword evidence="5" id="KW-0479">Metal-binding</keyword>
<evidence type="ECO:0000256" key="2">
    <source>
        <dbReference type="ARBA" id="ARBA00022679"/>
    </source>
</evidence>
<dbReference type="RefSeq" id="WP_225873995.1">
    <property type="nucleotide sequence ID" value="NZ_AP023361.1"/>
</dbReference>
<sequence>MTEAVKALLADAGVRRMFEVFDGGGEETRIAGGAVRDALIGRVPPEVDFATTAVPEEIVRRAAAAGLKSAPTGIEHGTVTIIIDGHPFEITTLRRDVETDGRHAKVAFGRDWAEDAQRRDLTINGLFLDGEGKVHDFVGGEGDLKAHLVRFIGDAKTRIREDYLRILRFFRFTARYGEGTPDAEAMSAAISERHGLDQLSRERIRAELLKFLMTPRAAELAKLMADAGFLGQVLGGVARPRRLARLLESAPEADAVQRLGALALFIEDNAERLRERLRLSNEETARLKSMAGGPVPTGADERALKALLYQLGPALYHDRVLFTGAGSEARSLTERWTAPKFPVSAADLIARGVAKGPHLGAALARIEKDWIAAGFPDDKKSIDRLTTNGLAAV</sequence>
<keyword evidence="9" id="KW-0175">Coiled coil</keyword>
<comment type="cofactor">
    <cofactor evidence="1">
        <name>Mg(2+)</name>
        <dbReference type="ChEBI" id="CHEBI:18420"/>
    </cofactor>
</comment>
<evidence type="ECO:0000259" key="10">
    <source>
        <dbReference type="Pfam" id="PF01743"/>
    </source>
</evidence>
<dbReference type="PANTHER" id="PTHR46173:SF1">
    <property type="entry name" value="CCA TRNA NUCLEOTIDYLTRANSFERASE 1, MITOCHONDRIAL"/>
    <property type="match status" value="1"/>
</dbReference>
<keyword evidence="2 8" id="KW-0808">Transferase</keyword>
<dbReference type="GO" id="GO:0008033">
    <property type="term" value="P:tRNA processing"/>
    <property type="evidence" value="ECO:0007669"/>
    <property type="project" value="UniProtKB-KW"/>
</dbReference>
<evidence type="ECO:0000256" key="1">
    <source>
        <dbReference type="ARBA" id="ARBA00001946"/>
    </source>
</evidence>
<dbReference type="GO" id="GO:0000166">
    <property type="term" value="F:nucleotide binding"/>
    <property type="evidence" value="ECO:0007669"/>
    <property type="project" value="UniProtKB-KW"/>
</dbReference>
<evidence type="ECO:0000256" key="7">
    <source>
        <dbReference type="ARBA" id="ARBA00022842"/>
    </source>
</evidence>
<proteinExistence type="inferred from homology"/>
<dbReference type="InterPro" id="IPR002646">
    <property type="entry name" value="PolA_pol_head_dom"/>
</dbReference>
<protein>
    <submittedName>
        <fullName evidence="12">Poly(A) polymerase</fullName>
    </submittedName>
</protein>
<evidence type="ECO:0000256" key="4">
    <source>
        <dbReference type="ARBA" id="ARBA00022695"/>
    </source>
</evidence>
<evidence type="ECO:0000313" key="13">
    <source>
        <dbReference type="Proteomes" id="UP000515317"/>
    </source>
</evidence>
<dbReference type="InterPro" id="IPR050264">
    <property type="entry name" value="Bact_CCA-adding_enz_type3_sf"/>
</dbReference>
<feature type="coiled-coil region" evidence="9">
    <location>
        <begin position="263"/>
        <end position="290"/>
    </location>
</feature>
<evidence type="ECO:0000256" key="5">
    <source>
        <dbReference type="ARBA" id="ARBA00022723"/>
    </source>
</evidence>
<evidence type="ECO:0000256" key="3">
    <source>
        <dbReference type="ARBA" id="ARBA00022694"/>
    </source>
</evidence>
<organism evidence="12 13">
    <name type="scientific">Terrihabitans soli</name>
    <dbReference type="NCBI Taxonomy" id="708113"/>
    <lineage>
        <taxon>Bacteria</taxon>
        <taxon>Pseudomonadati</taxon>
        <taxon>Pseudomonadota</taxon>
        <taxon>Alphaproteobacteria</taxon>
        <taxon>Hyphomicrobiales</taxon>
        <taxon>Terrihabitans</taxon>
    </lineage>
</organism>
<dbReference type="KEGG" id="tso:IZ6_08310"/>
<dbReference type="SUPFAM" id="SSF81301">
    <property type="entry name" value="Nucleotidyltransferase"/>
    <property type="match status" value="1"/>
</dbReference>
<dbReference type="Pfam" id="PF01743">
    <property type="entry name" value="PolyA_pol"/>
    <property type="match status" value="1"/>
</dbReference>
<gene>
    <name evidence="12" type="primary">papS</name>
    <name evidence="12" type="ORF">IZ6_08310</name>
</gene>
<dbReference type="InterPro" id="IPR032828">
    <property type="entry name" value="PolyA_RNA-bd"/>
</dbReference>
<dbReference type="AlphaFoldDB" id="A0A6S6QLB3"/>
<dbReference type="Gene3D" id="3.30.460.10">
    <property type="entry name" value="Beta Polymerase, domain 2"/>
    <property type="match status" value="1"/>
</dbReference>
<evidence type="ECO:0000256" key="9">
    <source>
        <dbReference type="SAM" id="Coils"/>
    </source>
</evidence>
<evidence type="ECO:0000256" key="8">
    <source>
        <dbReference type="RuleBase" id="RU003953"/>
    </source>
</evidence>
<reference evidence="12 13" key="1">
    <citation type="submission" date="2020-08" db="EMBL/GenBank/DDBJ databases">
        <title>Genome sequence of Rhizobiales bacterium strain IZ6.</title>
        <authorList>
            <person name="Nakai R."/>
            <person name="Naganuma T."/>
        </authorList>
    </citation>
    <scope>NUCLEOTIDE SEQUENCE [LARGE SCALE GENOMIC DNA]</scope>
    <source>
        <strain evidence="12 13">IZ6</strain>
    </source>
</reference>